<dbReference type="AlphaFoldDB" id="A8AAC0"/>
<dbReference type="GO" id="GO:0003887">
    <property type="term" value="F:DNA-directed DNA polymerase activity"/>
    <property type="evidence" value="ECO:0007669"/>
    <property type="project" value="UniProtKB-KW"/>
</dbReference>
<dbReference type="InterPro" id="IPR023211">
    <property type="entry name" value="DNA_pol_palm_dom_sf"/>
</dbReference>
<dbReference type="PRINTS" id="PR00106">
    <property type="entry name" value="DNAPOLB"/>
</dbReference>
<dbReference type="InterPro" id="IPR012337">
    <property type="entry name" value="RNaseH-like_sf"/>
</dbReference>
<evidence type="ECO:0000256" key="4">
    <source>
        <dbReference type="ARBA" id="ARBA00022705"/>
    </source>
</evidence>
<dbReference type="PANTHER" id="PTHR10322:SF20">
    <property type="entry name" value="DNA POLYMERASE 1"/>
    <property type="match status" value="1"/>
</dbReference>
<evidence type="ECO:0000256" key="7">
    <source>
        <dbReference type="ARBA" id="ARBA00049244"/>
    </source>
</evidence>
<dbReference type="GO" id="GO:0000166">
    <property type="term" value="F:nucleotide binding"/>
    <property type="evidence" value="ECO:0007669"/>
    <property type="project" value="InterPro"/>
</dbReference>
<dbReference type="PROSITE" id="PS00116">
    <property type="entry name" value="DNA_POLYMERASE_B"/>
    <property type="match status" value="1"/>
</dbReference>
<feature type="domain" description="DNA-directed DNA polymerase family B multifunctional" evidence="10">
    <location>
        <begin position="494"/>
        <end position="879"/>
    </location>
</feature>
<evidence type="ECO:0000256" key="8">
    <source>
        <dbReference type="RuleBase" id="RU000442"/>
    </source>
</evidence>
<proteinExistence type="inferred from homology"/>
<evidence type="ECO:0000313" key="13">
    <source>
        <dbReference type="Proteomes" id="UP000000262"/>
    </source>
</evidence>
<dbReference type="RefSeq" id="WP_011998724.1">
    <property type="nucleotide sequence ID" value="NC_009776.1"/>
</dbReference>
<dbReference type="NCBIfam" id="NF004417">
    <property type="entry name" value="PRK05761.1-3"/>
    <property type="match status" value="1"/>
</dbReference>
<dbReference type="SMART" id="SM00486">
    <property type="entry name" value="POLBc"/>
    <property type="match status" value="1"/>
</dbReference>
<evidence type="ECO:0000313" key="12">
    <source>
        <dbReference type="EMBL" id="ABU81872.1"/>
    </source>
</evidence>
<dbReference type="Proteomes" id="UP000000262">
    <property type="component" value="Chromosome"/>
</dbReference>
<dbReference type="Gene3D" id="1.10.287.690">
    <property type="entry name" value="Helix hairpin bin"/>
    <property type="match status" value="1"/>
</dbReference>
<dbReference type="PhylomeDB" id="A8AAC0"/>
<feature type="domain" description="DNA-directed DNA polymerase family B exonuclease" evidence="11">
    <location>
        <begin position="189"/>
        <end position="402"/>
    </location>
</feature>
<keyword evidence="2 8" id="KW-0808">Transferase</keyword>
<dbReference type="NCBIfam" id="NF004419">
    <property type="entry name" value="PRK05761.1-5"/>
    <property type="match status" value="1"/>
</dbReference>
<sequence length="914" mass="105284">MKKPRRGPTLLDFLKQKQANDGSKALKAPKPVEEKAPKRPLEGAEKIENKIVNLIVSKKVDPQFQKFVNSGDRRYAALAQPRREAGDGEYYLLQVVYDGKRNKAVLLLYDEERHEVVEWVDAFGHKPYFLTNLTPEEIRKLGLHKHQNFAGMEVVYRYDLLHFENRKLTKIYTTDPLAVRELREKVPKAWEAKIKYHDNYTYDIGLVPTLKYKIKNNKLFPVPYKVSEGEVEKVLKAFEEESDEFKRLAISWIPIFEAPPPTVKAIAIDIEVFTPAIGRIPDPETAQYPVISVALSSNDGLKKVLVLIRENLKLTEDQLKELAEEDYEVEFYDSEKSMLIEVMRIIRDYPVLLTYNGDNFDLAYLYNRALKLGIPKEMIIFKKGSDKFEIKHGIHIDLYRFYDIAAIKTYAFGNKYKEVNLDAVAGALLGEHKVQLTKSISELNYYELAHYNFRDANLTLKLFTFNDYLPWKLMVLIARISKLGIEDLTRKQVSAWIKNLFFWEHRRRKYLIPNKEDIISMKGTVKSSAIIKGKSYQGAFVFEPSAGIFFNVVVLDFASLYPTIIKQYNISYETVNAPKCKNYYEVPEVGHRICKDVEGITSQIVGLLRDYRVKIYKKKAKDKSLDDKMKMWYDTVQSAMKVYINASYGVLGAESFELYCPPAAESITAYGRFAIKSTMDYAKKNKIAVLYGDTDSMFLWDPPQNLLDDIIEWVKNNFGLEIEIDKTYRFVAFTGLKKNYIGVYPGGEIDVKGLLGKKRNTPQFVKEAFIKMIEMIRNSQSPEEVVKTREEVKNLVKELYMNLKRQYYDLDELAFHMQLTKPIESYTKNMPQHVKAAKMLAKFGIHVNQGDVVSFVKVKGAEGVKPVQLAKLPEVDVEKYYEAIESTLGQILKAFSLDAASLSGTTKLMAFLNK</sequence>
<dbReference type="eggNOG" id="arCOG15272">
    <property type="taxonomic scope" value="Archaea"/>
</dbReference>
<dbReference type="EC" id="2.7.7.7" evidence="8"/>
<evidence type="ECO:0000259" key="10">
    <source>
        <dbReference type="Pfam" id="PF00136"/>
    </source>
</evidence>
<dbReference type="InterPro" id="IPR006172">
    <property type="entry name" value="DNA-dir_DNA_pol_B"/>
</dbReference>
<dbReference type="FunFam" id="1.10.287.690:FF:000011">
    <property type="entry name" value="DNA polymerase"/>
    <property type="match status" value="1"/>
</dbReference>
<dbReference type="KEGG" id="iho:Igni_0690"/>
<evidence type="ECO:0000256" key="6">
    <source>
        <dbReference type="ARBA" id="ARBA00023125"/>
    </source>
</evidence>
<evidence type="ECO:0000256" key="3">
    <source>
        <dbReference type="ARBA" id="ARBA00022695"/>
    </source>
</evidence>
<name>A8AAC0_IGNH4</name>
<gene>
    <name evidence="12" type="ordered locus">Igni_0690</name>
</gene>
<dbReference type="Pfam" id="PF00136">
    <property type="entry name" value="DNA_pol_B"/>
    <property type="match status" value="1"/>
</dbReference>
<dbReference type="InterPro" id="IPR006134">
    <property type="entry name" value="DNA-dir_DNA_pol_B_multi_dom"/>
</dbReference>
<reference evidence="12 13" key="1">
    <citation type="journal article" date="2008" name="Genome Biol.">
        <title>A genomic analysis of the archaeal system Ignicoccus hospitalis-Nanoarchaeum equitans.</title>
        <authorList>
            <person name="Podar M."/>
            <person name="Anderson I."/>
            <person name="Makarova K.S."/>
            <person name="Elkins J.G."/>
            <person name="Ivanova N."/>
            <person name="Wall M.A."/>
            <person name="Lykidis A."/>
            <person name="Mavromatis K."/>
            <person name="Sun H."/>
            <person name="Hudson M.E."/>
            <person name="Chen W."/>
            <person name="Deciu C."/>
            <person name="Hutchison D."/>
            <person name="Eads J.R."/>
            <person name="Anderson A."/>
            <person name="Fernandes F."/>
            <person name="Szeto E."/>
            <person name="Lapidus A."/>
            <person name="Kyrpides N.C."/>
            <person name="Saier M.H.Jr."/>
            <person name="Richardson P.M."/>
            <person name="Rachel R."/>
            <person name="Huber H."/>
            <person name="Eisen J.A."/>
            <person name="Koonin E.V."/>
            <person name="Keller M."/>
            <person name="Stetter K.O."/>
        </authorList>
    </citation>
    <scope>NUCLEOTIDE SEQUENCE [LARGE SCALE GENOMIC DNA]</scope>
    <source>
        <strain evidence="13">KIN4/I / DSM 18386 / JCM 14125</strain>
    </source>
</reference>
<evidence type="ECO:0000256" key="2">
    <source>
        <dbReference type="ARBA" id="ARBA00022679"/>
    </source>
</evidence>
<keyword evidence="13" id="KW-1185">Reference proteome</keyword>
<protein>
    <recommendedName>
        <fullName evidence="8">DNA polymerase</fullName>
        <ecNumber evidence="8">2.7.7.7</ecNumber>
    </recommendedName>
</protein>
<evidence type="ECO:0000256" key="5">
    <source>
        <dbReference type="ARBA" id="ARBA00022932"/>
    </source>
</evidence>
<comment type="catalytic activity">
    <reaction evidence="7 8">
        <text>DNA(n) + a 2'-deoxyribonucleoside 5'-triphosphate = DNA(n+1) + diphosphate</text>
        <dbReference type="Rhea" id="RHEA:22508"/>
        <dbReference type="Rhea" id="RHEA-COMP:17339"/>
        <dbReference type="Rhea" id="RHEA-COMP:17340"/>
        <dbReference type="ChEBI" id="CHEBI:33019"/>
        <dbReference type="ChEBI" id="CHEBI:61560"/>
        <dbReference type="ChEBI" id="CHEBI:173112"/>
        <dbReference type="EC" id="2.7.7.7"/>
    </reaction>
</comment>
<dbReference type="Pfam" id="PF03104">
    <property type="entry name" value="DNA_pol_B_exo1"/>
    <property type="match status" value="1"/>
</dbReference>
<dbReference type="HOGENOM" id="CLU_000203_6_0_2"/>
<feature type="compositionally biased region" description="Basic and acidic residues" evidence="9">
    <location>
        <begin position="30"/>
        <end position="41"/>
    </location>
</feature>
<dbReference type="OrthoDB" id="323192at2157"/>
<dbReference type="Gene3D" id="1.10.287.1390">
    <property type="match status" value="2"/>
</dbReference>
<dbReference type="GeneID" id="5562872"/>
<dbReference type="InterPro" id="IPR043502">
    <property type="entry name" value="DNA/RNA_pol_sf"/>
</dbReference>
<dbReference type="InterPro" id="IPR050240">
    <property type="entry name" value="DNA_pol_type-B"/>
</dbReference>
<dbReference type="SUPFAM" id="SSF56672">
    <property type="entry name" value="DNA/RNA polymerases"/>
    <property type="match status" value="1"/>
</dbReference>
<dbReference type="CDD" id="cd05530">
    <property type="entry name" value="POLBc_B1"/>
    <property type="match status" value="1"/>
</dbReference>
<evidence type="ECO:0000256" key="1">
    <source>
        <dbReference type="ARBA" id="ARBA00005755"/>
    </source>
</evidence>
<dbReference type="CDD" id="cd05783">
    <property type="entry name" value="DNA_polB_B1_exo"/>
    <property type="match status" value="1"/>
</dbReference>
<dbReference type="SUPFAM" id="SSF53098">
    <property type="entry name" value="Ribonuclease H-like"/>
    <property type="match status" value="1"/>
</dbReference>
<dbReference type="InterPro" id="IPR017964">
    <property type="entry name" value="DNA-dir_DNA_pol_B_CS"/>
</dbReference>
<keyword evidence="4 8" id="KW-0235">DNA replication</keyword>
<comment type="similarity">
    <text evidence="1 8">Belongs to the DNA polymerase type-B family.</text>
</comment>
<evidence type="ECO:0000256" key="9">
    <source>
        <dbReference type="SAM" id="MobiDB-lite"/>
    </source>
</evidence>
<dbReference type="Gene3D" id="3.30.420.10">
    <property type="entry name" value="Ribonuclease H-like superfamily/Ribonuclease H"/>
    <property type="match status" value="1"/>
</dbReference>
<dbReference type="InterPro" id="IPR036397">
    <property type="entry name" value="RNaseH_sf"/>
</dbReference>
<evidence type="ECO:0000259" key="11">
    <source>
        <dbReference type="Pfam" id="PF03104"/>
    </source>
</evidence>
<dbReference type="STRING" id="453591.Igni_0690"/>
<keyword evidence="6 8" id="KW-0238">DNA-binding</keyword>
<keyword evidence="3 8" id="KW-0548">Nucleotidyltransferase</keyword>
<dbReference type="InterPro" id="IPR006133">
    <property type="entry name" value="DNA-dir_DNA_pol_B_exonuc"/>
</dbReference>
<dbReference type="GO" id="GO:0003677">
    <property type="term" value="F:DNA binding"/>
    <property type="evidence" value="ECO:0007669"/>
    <property type="project" value="UniProtKB-KW"/>
</dbReference>
<keyword evidence="5 8" id="KW-0239">DNA-directed DNA polymerase</keyword>
<dbReference type="PANTHER" id="PTHR10322">
    <property type="entry name" value="DNA POLYMERASE CATALYTIC SUBUNIT"/>
    <property type="match status" value="1"/>
</dbReference>
<dbReference type="GO" id="GO:0006261">
    <property type="term" value="P:DNA-templated DNA replication"/>
    <property type="evidence" value="ECO:0007669"/>
    <property type="project" value="TreeGrafter"/>
</dbReference>
<feature type="region of interest" description="Disordered" evidence="9">
    <location>
        <begin position="19"/>
        <end position="41"/>
    </location>
</feature>
<organism evidence="12 13">
    <name type="scientific">Ignicoccus hospitalis (strain KIN4/I / DSM 18386 / JCM 14125)</name>
    <dbReference type="NCBI Taxonomy" id="453591"/>
    <lineage>
        <taxon>Archaea</taxon>
        <taxon>Thermoproteota</taxon>
        <taxon>Thermoprotei</taxon>
        <taxon>Desulfurococcales</taxon>
        <taxon>Desulfurococcaceae</taxon>
        <taxon>Ignicoccus</taxon>
    </lineage>
</organism>
<dbReference type="Gene3D" id="3.30.342.10">
    <property type="entry name" value="DNA Polymerase, chain B, domain 1"/>
    <property type="match status" value="1"/>
</dbReference>
<dbReference type="EMBL" id="CP000816">
    <property type="protein sequence ID" value="ABU81872.1"/>
    <property type="molecule type" value="Genomic_DNA"/>
</dbReference>
<dbReference type="Gene3D" id="3.90.1600.10">
    <property type="entry name" value="Palm domain of DNA polymerase"/>
    <property type="match status" value="1"/>
</dbReference>
<accession>A8AAC0</accession>